<feature type="compositionally biased region" description="Polar residues" evidence="1">
    <location>
        <begin position="365"/>
        <end position="385"/>
    </location>
</feature>
<evidence type="ECO:0000313" key="2">
    <source>
        <dbReference type="EMBL" id="KAH3670455.1"/>
    </source>
</evidence>
<name>A0A9P8PF23_9ASCO</name>
<dbReference type="Proteomes" id="UP000769157">
    <property type="component" value="Unassembled WGS sequence"/>
</dbReference>
<dbReference type="AlphaFoldDB" id="A0A9P8PF23"/>
<evidence type="ECO:0000256" key="1">
    <source>
        <dbReference type="SAM" id="MobiDB-lite"/>
    </source>
</evidence>
<dbReference type="RefSeq" id="XP_046063880.1">
    <property type="nucleotide sequence ID" value="XM_046209123.1"/>
</dbReference>
<organism evidence="2 3">
    <name type="scientific">Ogataea philodendri</name>
    <dbReference type="NCBI Taxonomy" id="1378263"/>
    <lineage>
        <taxon>Eukaryota</taxon>
        <taxon>Fungi</taxon>
        <taxon>Dikarya</taxon>
        <taxon>Ascomycota</taxon>
        <taxon>Saccharomycotina</taxon>
        <taxon>Pichiomycetes</taxon>
        <taxon>Pichiales</taxon>
        <taxon>Pichiaceae</taxon>
        <taxon>Ogataea</taxon>
    </lineage>
</organism>
<accession>A0A9P8PF23</accession>
<reference evidence="2" key="2">
    <citation type="submission" date="2021-01" db="EMBL/GenBank/DDBJ databases">
        <authorList>
            <person name="Schikora-Tamarit M.A."/>
        </authorList>
    </citation>
    <scope>NUCLEOTIDE SEQUENCE</scope>
    <source>
        <strain evidence="2">CBS6075</strain>
    </source>
</reference>
<sequence>MEAVYGGLDKDRINWISFNGTTDRHAWTNSQGTLSLSKGWNDWKNSSGWMYESQLTLWKPRNVSAGLKMGQTEDMSKAIKRKLVTLVSNVLVVQVVEGTRKTLVEFGVVTDGQESVRRNTPSSSVDGTGLWWWAVELDLMVGDNGTDSSFRVVQDTVFQGNGQSTGLVARHGIDVVTRSRGSGGGAGRGCRSGGRSLHLAVRDLGSNTAGGLRSRGGGGGSLHLSVRDLGNNISSSRGRRRGRRGGVSLNLAISDLGHDGVVGGCRWSGGGGLDLAVADLGHNSSIGLLSRRRGRRRGGCGGLDLAVGDLRNNSSGSALLLGGGGGGLGLSVGGSLDLTVTDLRNNLSLLQSERRHASRSRGNWLDSNTESGRVAGQSSVQSSGRSKGGPVGGANVGSECVGSQRNDSERGREFHNASELTVLRGSWKPGFYRFLTPEPLNLVIVL</sequence>
<comment type="caution">
    <text evidence="2">The sequence shown here is derived from an EMBL/GenBank/DDBJ whole genome shotgun (WGS) entry which is preliminary data.</text>
</comment>
<gene>
    <name evidence="2" type="ORF">OGAPHI_000970</name>
</gene>
<reference evidence="2" key="1">
    <citation type="journal article" date="2021" name="Open Biol.">
        <title>Shared evolutionary footprints suggest mitochondrial oxidative damage underlies multiple complex I losses in fungi.</title>
        <authorList>
            <person name="Schikora-Tamarit M.A."/>
            <person name="Marcet-Houben M."/>
            <person name="Nosek J."/>
            <person name="Gabaldon T."/>
        </authorList>
    </citation>
    <scope>NUCLEOTIDE SEQUENCE</scope>
    <source>
        <strain evidence="2">CBS6075</strain>
    </source>
</reference>
<feature type="compositionally biased region" description="Gly residues" evidence="1">
    <location>
        <begin position="386"/>
        <end position="395"/>
    </location>
</feature>
<protein>
    <submittedName>
        <fullName evidence="2">Uncharacterized protein</fullName>
    </submittedName>
</protein>
<feature type="region of interest" description="Disordered" evidence="1">
    <location>
        <begin position="352"/>
        <end position="413"/>
    </location>
</feature>
<dbReference type="EMBL" id="JAEUBE010000087">
    <property type="protein sequence ID" value="KAH3670455.1"/>
    <property type="molecule type" value="Genomic_DNA"/>
</dbReference>
<evidence type="ECO:0000313" key="3">
    <source>
        <dbReference type="Proteomes" id="UP000769157"/>
    </source>
</evidence>
<keyword evidence="3" id="KW-1185">Reference proteome</keyword>
<proteinExistence type="predicted"/>
<dbReference type="GeneID" id="70232938"/>